<organism evidence="1 2">
    <name type="scientific">Lishizhenia tianjinensis</name>
    <dbReference type="NCBI Taxonomy" id="477690"/>
    <lineage>
        <taxon>Bacteria</taxon>
        <taxon>Pseudomonadati</taxon>
        <taxon>Bacteroidota</taxon>
        <taxon>Flavobacteriia</taxon>
        <taxon>Flavobacteriales</taxon>
        <taxon>Crocinitomicaceae</taxon>
        <taxon>Lishizhenia</taxon>
    </lineage>
</organism>
<accession>A0A1I7AD85</accession>
<dbReference type="InterPro" id="IPR011990">
    <property type="entry name" value="TPR-like_helical_dom_sf"/>
</dbReference>
<sequence length="373" mass="43412">MLYLNLLNRIFGPSKGVSRDDLKEYQQNTPGIDKNEIERASLSDDFEAEAFEGWEGHDVQKHMQSLDNRFAKTHGGSSKRWTLALIGGSALLTLLFIYLNLNTEEAKNIAQEVQQIQPAEEGLQENTVFEIKESNEEVEIEAIENLHPKDLEHTLDRTELVELRKGNSPKAEEFQQSQLLMEKLSIDEVELKQNPLPELSYLLKKEIYLYELKLVDYRPYRKEKMKEEKLVMTGTPASQETKNSNETQNFELKEVDIPYIDYLDKSMYYFSKGMYKKALVRFHKILEYFPEDVNARFYGGLCYYNLNDGKAALDYFSKSFSPAYGNFKEEAEWLSYLTYVDLKQKKEANALLQQIAQQKGFYSERAQAILNKK</sequence>
<reference evidence="1 2" key="1">
    <citation type="submission" date="2016-10" db="EMBL/GenBank/DDBJ databases">
        <authorList>
            <person name="de Groot N.N."/>
        </authorList>
    </citation>
    <scope>NUCLEOTIDE SEQUENCE [LARGE SCALE GENOMIC DNA]</scope>
    <source>
        <strain evidence="1 2">CGMCC 1.7005</strain>
    </source>
</reference>
<dbReference type="AlphaFoldDB" id="A0A1I7AD85"/>
<dbReference type="STRING" id="477690.SAMN05216474_1970"/>
<evidence type="ECO:0000313" key="1">
    <source>
        <dbReference type="EMBL" id="SFT72909.1"/>
    </source>
</evidence>
<proteinExistence type="predicted"/>
<dbReference type="EMBL" id="FPAS01000003">
    <property type="protein sequence ID" value="SFT72909.1"/>
    <property type="molecule type" value="Genomic_DNA"/>
</dbReference>
<keyword evidence="2" id="KW-1185">Reference proteome</keyword>
<dbReference type="Proteomes" id="UP000236454">
    <property type="component" value="Unassembled WGS sequence"/>
</dbReference>
<evidence type="ECO:0000313" key="2">
    <source>
        <dbReference type="Proteomes" id="UP000236454"/>
    </source>
</evidence>
<name>A0A1I7AD85_9FLAO</name>
<dbReference type="RefSeq" id="WP_090248947.1">
    <property type="nucleotide sequence ID" value="NZ_FPAS01000003.1"/>
</dbReference>
<gene>
    <name evidence="1" type="ORF">SAMN05216474_1970</name>
</gene>
<dbReference type="Gene3D" id="1.25.40.10">
    <property type="entry name" value="Tetratricopeptide repeat domain"/>
    <property type="match status" value="1"/>
</dbReference>
<dbReference type="SUPFAM" id="SSF48452">
    <property type="entry name" value="TPR-like"/>
    <property type="match status" value="1"/>
</dbReference>
<protein>
    <submittedName>
        <fullName evidence="1">Uncharacterized protein</fullName>
    </submittedName>
</protein>
<dbReference type="OrthoDB" id="1466668at2"/>